<sequence length="127" mass="14392">MPIHIEWYDPENMIVLSTFVGDITRPEVEEALATYTGFLDKAERKVHFISDMRSVGKTGGFHVAELKALQQFLRHPKMGYTAMVGNKPAVHFVLKSLSHLFGLKYSSFGDVEEGARFLREVVRIHGL</sequence>
<gene>
    <name evidence="1" type="ORF">CUN51_07070</name>
</gene>
<dbReference type="Proteomes" id="UP000228921">
    <property type="component" value="Unassembled WGS sequence"/>
</dbReference>
<organism evidence="1 2">
    <name type="scientific">Candidatus Thermofonsia Clade 1 bacterium</name>
    <dbReference type="NCBI Taxonomy" id="2364210"/>
    <lineage>
        <taxon>Bacteria</taxon>
        <taxon>Bacillati</taxon>
        <taxon>Chloroflexota</taxon>
        <taxon>Candidatus Thermofontia</taxon>
        <taxon>Candidatus Thermofonsia Clade 1</taxon>
    </lineage>
</organism>
<accession>A0A2M8NZ32</accession>
<evidence type="ECO:0000313" key="1">
    <source>
        <dbReference type="EMBL" id="PJF30563.1"/>
    </source>
</evidence>
<name>A0A2M8NZ32_9CHLR</name>
<dbReference type="AlphaFoldDB" id="A0A2M8NZ32"/>
<reference evidence="1 2" key="1">
    <citation type="submission" date="2017-11" db="EMBL/GenBank/DDBJ databases">
        <title>Evolution of Phototrophy in the Chloroflexi Phylum Driven by Horizontal Gene Transfer.</title>
        <authorList>
            <person name="Ward L.M."/>
            <person name="Hemp J."/>
            <person name="Shih P.M."/>
            <person name="Mcglynn S.E."/>
            <person name="Fischer W."/>
        </authorList>
    </citation>
    <scope>NUCLEOTIDE SEQUENCE [LARGE SCALE GENOMIC DNA]</scope>
    <source>
        <strain evidence="1">CP2_2F</strain>
    </source>
</reference>
<dbReference type="EMBL" id="PGTK01000008">
    <property type="protein sequence ID" value="PJF30563.1"/>
    <property type="molecule type" value="Genomic_DNA"/>
</dbReference>
<evidence type="ECO:0008006" key="3">
    <source>
        <dbReference type="Google" id="ProtNLM"/>
    </source>
</evidence>
<protein>
    <recommendedName>
        <fullName evidence="3">STAS/SEC14 domain-containing protein</fullName>
    </recommendedName>
</protein>
<proteinExistence type="predicted"/>
<comment type="caution">
    <text evidence="1">The sequence shown here is derived from an EMBL/GenBank/DDBJ whole genome shotgun (WGS) entry which is preliminary data.</text>
</comment>
<evidence type="ECO:0000313" key="2">
    <source>
        <dbReference type="Proteomes" id="UP000228921"/>
    </source>
</evidence>